<keyword evidence="1" id="KW-0175">Coiled coil</keyword>
<dbReference type="EMBL" id="CP018622">
    <property type="protein sequence ID" value="AUJ25836.1"/>
    <property type="molecule type" value="Genomic_DNA"/>
</dbReference>
<reference evidence="3" key="1">
    <citation type="submission" date="2016-11" db="EMBL/GenBank/DDBJ databases">
        <title>Complete genome sequence of Virgibacillus pantothenticus 21D, a halophilic bacterium isolated from the deep hypersaline anoxic basin Discovery in the Mediterranean Sea.</title>
        <authorList>
            <person name="Zeaiter Z."/>
            <person name="Booth J.M."/>
            <person name="Prosdocimi E.M."/>
            <person name="Mapelli F."/>
            <person name="Fusi M."/>
            <person name="Daffonchio D."/>
            <person name="Borin S."/>
            <person name="Crotti E."/>
        </authorList>
    </citation>
    <scope>NUCLEOTIDE SEQUENCE [LARGE SCALE GENOMIC DNA]</scope>
    <source>
        <strain evidence="3">21D</strain>
    </source>
</reference>
<accession>A0A2K9J1S2</accession>
<evidence type="ECO:0000256" key="1">
    <source>
        <dbReference type="SAM" id="Coils"/>
    </source>
</evidence>
<name>A0A2K9J1S2_9BACI</name>
<dbReference type="AlphaFoldDB" id="A0A2K9J1S2"/>
<gene>
    <name evidence="2" type="ORF">A21D_02790</name>
</gene>
<sequence>MTNENNWTEKRKELERNLLDAKEKVMHYDSTFRPYRKVTDSEYHEAKRDVIRLATEIRNGDHEATKPADPYEGMSVAQLQQLYDDKKAEYKGGAGSGRQAAELLTINTRIQALEAGEASE</sequence>
<feature type="coiled-coil region" evidence="1">
    <location>
        <begin position="4"/>
        <end position="31"/>
    </location>
</feature>
<protein>
    <submittedName>
        <fullName evidence="2">Uncharacterized protein</fullName>
    </submittedName>
</protein>
<dbReference type="KEGG" id="vpn:A21D_02790"/>
<organism evidence="2 3">
    <name type="scientific">Virgibacillus dokdonensis</name>
    <dbReference type="NCBI Taxonomy" id="302167"/>
    <lineage>
        <taxon>Bacteria</taxon>
        <taxon>Bacillati</taxon>
        <taxon>Bacillota</taxon>
        <taxon>Bacilli</taxon>
        <taxon>Bacillales</taxon>
        <taxon>Bacillaceae</taxon>
        <taxon>Virgibacillus</taxon>
    </lineage>
</organism>
<proteinExistence type="predicted"/>
<dbReference type="STRING" id="302167.GCA_900166595_01619"/>
<evidence type="ECO:0000313" key="3">
    <source>
        <dbReference type="Proteomes" id="UP000234237"/>
    </source>
</evidence>
<evidence type="ECO:0000313" key="2">
    <source>
        <dbReference type="EMBL" id="AUJ25836.1"/>
    </source>
</evidence>
<dbReference type="Proteomes" id="UP000234237">
    <property type="component" value="Chromosome"/>
</dbReference>